<dbReference type="Proteomes" id="UP001224775">
    <property type="component" value="Unassembled WGS sequence"/>
</dbReference>
<evidence type="ECO:0000256" key="1">
    <source>
        <dbReference type="ARBA" id="ARBA00022723"/>
    </source>
</evidence>
<evidence type="ECO:0000313" key="8">
    <source>
        <dbReference type="Proteomes" id="UP001224775"/>
    </source>
</evidence>
<protein>
    <recommendedName>
        <fullName evidence="6">MYND-type domain-containing protein</fullName>
    </recommendedName>
</protein>
<evidence type="ECO:0000256" key="2">
    <source>
        <dbReference type="ARBA" id="ARBA00022771"/>
    </source>
</evidence>
<dbReference type="Gene3D" id="6.10.140.2220">
    <property type="match status" value="1"/>
</dbReference>
<evidence type="ECO:0000313" key="7">
    <source>
        <dbReference type="EMBL" id="KAK1733872.1"/>
    </source>
</evidence>
<proteinExistence type="predicted"/>
<feature type="region of interest" description="Disordered" evidence="5">
    <location>
        <begin position="339"/>
        <end position="394"/>
    </location>
</feature>
<dbReference type="Pfam" id="PF01753">
    <property type="entry name" value="zf-MYND"/>
    <property type="match status" value="1"/>
</dbReference>
<evidence type="ECO:0000256" key="4">
    <source>
        <dbReference type="PROSITE-ProRule" id="PRU00134"/>
    </source>
</evidence>
<organism evidence="7 8">
    <name type="scientific">Skeletonema marinoi</name>
    <dbReference type="NCBI Taxonomy" id="267567"/>
    <lineage>
        <taxon>Eukaryota</taxon>
        <taxon>Sar</taxon>
        <taxon>Stramenopiles</taxon>
        <taxon>Ochrophyta</taxon>
        <taxon>Bacillariophyta</taxon>
        <taxon>Coscinodiscophyceae</taxon>
        <taxon>Thalassiosirophycidae</taxon>
        <taxon>Thalassiosirales</taxon>
        <taxon>Skeletonemataceae</taxon>
        <taxon>Skeletonema</taxon>
        <taxon>Skeletonema marinoi-dohrnii complex</taxon>
    </lineage>
</organism>
<dbReference type="PROSITE" id="PS50865">
    <property type="entry name" value="ZF_MYND_2"/>
    <property type="match status" value="1"/>
</dbReference>
<evidence type="ECO:0000259" key="6">
    <source>
        <dbReference type="PROSITE" id="PS50865"/>
    </source>
</evidence>
<feature type="domain" description="MYND-type" evidence="6">
    <location>
        <begin position="289"/>
        <end position="337"/>
    </location>
</feature>
<dbReference type="GO" id="GO:0008270">
    <property type="term" value="F:zinc ion binding"/>
    <property type="evidence" value="ECO:0007669"/>
    <property type="project" value="UniProtKB-KW"/>
</dbReference>
<keyword evidence="2 4" id="KW-0863">Zinc-finger</keyword>
<name>A0AAD9D4V8_9STRA</name>
<keyword evidence="1" id="KW-0479">Metal-binding</keyword>
<reference evidence="7" key="1">
    <citation type="submission" date="2023-06" db="EMBL/GenBank/DDBJ databases">
        <title>Survivors Of The Sea: Transcriptome response of Skeletonema marinoi to long-term dormancy.</title>
        <authorList>
            <person name="Pinder M.I.M."/>
            <person name="Kourtchenko O."/>
            <person name="Robertson E.K."/>
            <person name="Larsson T."/>
            <person name="Maumus F."/>
            <person name="Osuna-Cruz C.M."/>
            <person name="Vancaester E."/>
            <person name="Stenow R."/>
            <person name="Vandepoele K."/>
            <person name="Ploug H."/>
            <person name="Bruchert V."/>
            <person name="Godhe A."/>
            <person name="Topel M."/>
        </authorList>
    </citation>
    <scope>NUCLEOTIDE SEQUENCE</scope>
    <source>
        <strain evidence="7">R05AC</strain>
    </source>
</reference>
<dbReference type="EMBL" id="JATAAI010000043">
    <property type="protein sequence ID" value="KAK1733872.1"/>
    <property type="molecule type" value="Genomic_DNA"/>
</dbReference>
<evidence type="ECO:0000256" key="5">
    <source>
        <dbReference type="SAM" id="MobiDB-lite"/>
    </source>
</evidence>
<accession>A0AAD9D4V8</accession>
<keyword evidence="8" id="KW-1185">Reference proteome</keyword>
<dbReference type="PROSITE" id="PS01360">
    <property type="entry name" value="ZF_MYND_1"/>
    <property type="match status" value="1"/>
</dbReference>
<comment type="caution">
    <text evidence="7">The sequence shown here is derived from an EMBL/GenBank/DDBJ whole genome shotgun (WGS) entry which is preliminary data.</text>
</comment>
<dbReference type="InterPro" id="IPR002893">
    <property type="entry name" value="Znf_MYND"/>
</dbReference>
<dbReference type="SUPFAM" id="SSF144232">
    <property type="entry name" value="HIT/MYND zinc finger-like"/>
    <property type="match status" value="1"/>
</dbReference>
<gene>
    <name evidence="7" type="ORF">QTG54_015399</name>
</gene>
<sequence>MGKTRSRKKKQTLKSKEAGKATAGQIARIGEKERCTNCKNWVQFGSFELQLGKPPHRAECGDNAKCDGCDLNLCYDCCITEKNSNRLTKWLLCANNRTGFGGSNDCIRGTPIKICSDCANVKRKRSDAGISDMEHQKDYTYIHCGGEMCIPDEGSGGRPRQECRECALSGERMMRICHLCDKIRCIACIGYAKDLGGDLSGETNTGWGIIKDMMDMGDMLKTTFINDFIKRCGDCGRDVCMECTSEETLASNMSKMRLFDCEESGCRCIRCMTKERMSSKVEDDTLFKCDECRTAKIKCHNPGCNNRFKFTCTRCGKANYCSKECQVAAWSLHKPECQKKKKSSKASASGEKKQKGSTRTDKVSAKMKRDEAKEMVGDLKNAHATYGHDKEEDE</sequence>
<feature type="compositionally biased region" description="Basic and acidic residues" evidence="5">
    <location>
        <begin position="350"/>
        <end position="394"/>
    </location>
</feature>
<evidence type="ECO:0000256" key="3">
    <source>
        <dbReference type="ARBA" id="ARBA00022833"/>
    </source>
</evidence>
<keyword evidence="3" id="KW-0862">Zinc</keyword>
<dbReference type="AlphaFoldDB" id="A0AAD9D4V8"/>